<sequence>MSLEANWPKGYNIGRRPLLTVLDKMIMQDVMRTLLAVLTVIVVIIVSRQFIRILDKALEGLVSNEALLTILALKIVVASVSFLPASLFMTVLMVLGRMYRDQEMAAISSAGGGSGTIYRALFLLVFPLSVLAIGLSMYIAPWAEARIEQLMHEDTQSTNLRGIGAGKFSEYYSQGDVVVYVETITADKKMHKVFVQSRQTGGLALITAESGIVQELTDGRYIILDHGERIQGLPGNLNYIIEKFAEYGVRIEEKTGAIDFDRAAVPADRLWMSDSMRDIAELQRRFSTPLGMILLSFIAVPLAQISPRGGVYGNMLTGFLIYFSYGNLSRVSESWVMNETVPAWLGAIGVNLLLLLAGGFLLARLYGWTWIISKLREKAAL</sequence>
<keyword evidence="9 12" id="KW-1133">Transmembrane helix</keyword>
<comment type="similarity">
    <text evidence="3">Belongs to the LptF/LptG family.</text>
</comment>
<evidence type="ECO:0000256" key="7">
    <source>
        <dbReference type="ARBA" id="ARBA00022519"/>
    </source>
</evidence>
<dbReference type="InterPro" id="IPR005495">
    <property type="entry name" value="LptG/LptF_permease"/>
</dbReference>
<dbReference type="Pfam" id="PF03739">
    <property type="entry name" value="LptF_LptG"/>
    <property type="match status" value="1"/>
</dbReference>
<dbReference type="AlphaFoldDB" id="A0A8S0XSM5"/>
<evidence type="ECO:0000256" key="4">
    <source>
        <dbReference type="ARBA" id="ARBA00014213"/>
    </source>
</evidence>
<evidence type="ECO:0000256" key="11">
    <source>
        <dbReference type="ARBA" id="ARBA00026081"/>
    </source>
</evidence>
<keyword evidence="5" id="KW-0813">Transport</keyword>
<evidence type="ECO:0000256" key="8">
    <source>
        <dbReference type="ARBA" id="ARBA00022692"/>
    </source>
</evidence>
<keyword evidence="14" id="KW-1185">Reference proteome</keyword>
<comment type="subcellular location">
    <subcellularLocation>
        <location evidence="2">Cell inner membrane</location>
        <topology evidence="2">Multi-pass membrane protein</topology>
    </subcellularLocation>
</comment>
<dbReference type="EMBL" id="CADCXN010000058">
    <property type="protein sequence ID" value="CAA9890882.1"/>
    <property type="molecule type" value="Genomic_DNA"/>
</dbReference>
<protein>
    <recommendedName>
        <fullName evidence="4">Lipopolysaccharide export system permease protein LptF</fullName>
    </recommendedName>
</protein>
<keyword evidence="10 12" id="KW-0472">Membrane</keyword>
<reference evidence="13 14" key="1">
    <citation type="submission" date="2020-02" db="EMBL/GenBank/DDBJ databases">
        <authorList>
            <person name="Hogendoorn C."/>
        </authorList>
    </citation>
    <scope>NUCLEOTIDE SEQUENCE [LARGE SCALE GENOMIC DNA]</scope>
    <source>
        <strain evidence="13">METHB21</strain>
    </source>
</reference>
<keyword evidence="7" id="KW-0997">Cell inner membrane</keyword>
<dbReference type="PANTHER" id="PTHR33529">
    <property type="entry name" value="SLR0882 PROTEIN-RELATED"/>
    <property type="match status" value="1"/>
</dbReference>
<comment type="caution">
    <text evidence="13">The sequence shown here is derived from an EMBL/GenBank/DDBJ whole genome shotgun (WGS) entry which is preliminary data.</text>
</comment>
<evidence type="ECO:0000256" key="5">
    <source>
        <dbReference type="ARBA" id="ARBA00022448"/>
    </source>
</evidence>
<comment type="subunit">
    <text evidence="11">Component of the lipopolysaccharide transport and assembly complex. The LptBFG transporter is composed of two ATP-binding proteins (LptB) and two transmembrane proteins (LptF and LptG).</text>
</comment>
<evidence type="ECO:0000313" key="13">
    <source>
        <dbReference type="EMBL" id="CAA9890882.1"/>
    </source>
</evidence>
<dbReference type="InterPro" id="IPR030922">
    <property type="entry name" value="LptF"/>
</dbReference>
<evidence type="ECO:0000256" key="2">
    <source>
        <dbReference type="ARBA" id="ARBA00004429"/>
    </source>
</evidence>
<dbReference type="PANTHER" id="PTHR33529:SF7">
    <property type="entry name" value="LIPOPOLYSACCHARIDE EXPORT SYSTEM PERMEASE PROTEIN LPTF"/>
    <property type="match status" value="1"/>
</dbReference>
<evidence type="ECO:0000256" key="9">
    <source>
        <dbReference type="ARBA" id="ARBA00022989"/>
    </source>
</evidence>
<evidence type="ECO:0000256" key="10">
    <source>
        <dbReference type="ARBA" id="ARBA00023136"/>
    </source>
</evidence>
<dbReference type="NCBIfam" id="TIGR04407">
    <property type="entry name" value="LptF_YjgP"/>
    <property type="match status" value="1"/>
</dbReference>
<evidence type="ECO:0000256" key="6">
    <source>
        <dbReference type="ARBA" id="ARBA00022475"/>
    </source>
</evidence>
<feature type="transmembrane region" description="Helical" evidence="12">
    <location>
        <begin position="310"/>
        <end position="328"/>
    </location>
</feature>
<evidence type="ECO:0000256" key="12">
    <source>
        <dbReference type="SAM" id="Phobius"/>
    </source>
</evidence>
<dbReference type="GO" id="GO:0015920">
    <property type="term" value="P:lipopolysaccharide transport"/>
    <property type="evidence" value="ECO:0007669"/>
    <property type="project" value="TreeGrafter"/>
</dbReference>
<gene>
    <name evidence="13" type="ORF">METHB2_30086</name>
</gene>
<name>A0A8S0XSM5_9GAMM</name>
<feature type="transmembrane region" description="Helical" evidence="12">
    <location>
        <begin position="33"/>
        <end position="51"/>
    </location>
</feature>
<dbReference type="RefSeq" id="WP_246246961.1">
    <property type="nucleotide sequence ID" value="NZ_CADCXN010000058.1"/>
</dbReference>
<feature type="transmembrane region" description="Helical" evidence="12">
    <location>
        <begin position="343"/>
        <end position="366"/>
    </location>
</feature>
<organism evidence="13 14">
    <name type="scientific">Candidatus Methylobacter favarea</name>
    <dbReference type="NCBI Taxonomy" id="2707345"/>
    <lineage>
        <taxon>Bacteria</taxon>
        <taxon>Pseudomonadati</taxon>
        <taxon>Pseudomonadota</taxon>
        <taxon>Gammaproteobacteria</taxon>
        <taxon>Methylococcales</taxon>
        <taxon>Methylococcaceae</taxon>
        <taxon>Methylobacter</taxon>
    </lineage>
</organism>
<keyword evidence="6" id="KW-1003">Cell membrane</keyword>
<evidence type="ECO:0000313" key="14">
    <source>
        <dbReference type="Proteomes" id="UP000494216"/>
    </source>
</evidence>
<evidence type="ECO:0000256" key="3">
    <source>
        <dbReference type="ARBA" id="ARBA00007725"/>
    </source>
</evidence>
<comment type="function">
    <text evidence="1">Part of the ABC transporter complex LptBFG involved in the translocation of lipopolysaccharide (LPS) from the inner membrane to the outer membrane.</text>
</comment>
<keyword evidence="8 12" id="KW-0812">Transmembrane</keyword>
<feature type="transmembrane region" description="Helical" evidence="12">
    <location>
        <begin position="286"/>
        <end position="303"/>
    </location>
</feature>
<accession>A0A8S0XSM5</accession>
<feature type="transmembrane region" description="Helical" evidence="12">
    <location>
        <begin position="116"/>
        <end position="140"/>
    </location>
</feature>
<evidence type="ECO:0000256" key="1">
    <source>
        <dbReference type="ARBA" id="ARBA00002265"/>
    </source>
</evidence>
<dbReference type="GO" id="GO:0055085">
    <property type="term" value="P:transmembrane transport"/>
    <property type="evidence" value="ECO:0007669"/>
    <property type="project" value="InterPro"/>
</dbReference>
<proteinExistence type="inferred from homology"/>
<feature type="transmembrane region" description="Helical" evidence="12">
    <location>
        <begin position="71"/>
        <end position="95"/>
    </location>
</feature>
<dbReference type="Proteomes" id="UP000494216">
    <property type="component" value="Unassembled WGS sequence"/>
</dbReference>
<dbReference type="GO" id="GO:0043190">
    <property type="term" value="C:ATP-binding cassette (ABC) transporter complex"/>
    <property type="evidence" value="ECO:0007669"/>
    <property type="project" value="InterPro"/>
</dbReference>